<dbReference type="AlphaFoldDB" id="A0A545USW9"/>
<gene>
    <name evidence="2" type="ORF">IF1G_09069</name>
</gene>
<feature type="signal peptide" evidence="1">
    <location>
        <begin position="1"/>
        <end position="20"/>
    </location>
</feature>
<name>A0A545USW9_9HYPO</name>
<evidence type="ECO:0000256" key="1">
    <source>
        <dbReference type="SAM" id="SignalP"/>
    </source>
</evidence>
<dbReference type="EMBL" id="SPUK01000015">
    <property type="protein sequence ID" value="TQV92551.1"/>
    <property type="molecule type" value="Genomic_DNA"/>
</dbReference>
<evidence type="ECO:0008006" key="4">
    <source>
        <dbReference type="Google" id="ProtNLM"/>
    </source>
</evidence>
<feature type="chain" id="PRO_5022154257" description="Secreted protein" evidence="1">
    <location>
        <begin position="21"/>
        <end position="142"/>
    </location>
</feature>
<evidence type="ECO:0000313" key="2">
    <source>
        <dbReference type="EMBL" id="TQV92551.1"/>
    </source>
</evidence>
<keyword evidence="1" id="KW-0732">Signal</keyword>
<accession>A0A545USW9</accession>
<sequence length="142" mass="15760">MKLLQGSTVVSLALIGLSLSSPFQSEAALTRLEARSGCDQGDCPDNNFGLDLEGVRKGTGWQYYIRWKGGCGCSWVRSSEDGCGSVDICSGNHQVCLDWRRGRGHWINPMGHRTCYALNSGYVCPDRNLWEAWPTKEVPCNW</sequence>
<dbReference type="Proteomes" id="UP000315783">
    <property type="component" value="Unassembled WGS sequence"/>
</dbReference>
<comment type="caution">
    <text evidence="2">The sequence shown here is derived from an EMBL/GenBank/DDBJ whole genome shotgun (WGS) entry which is preliminary data.</text>
</comment>
<protein>
    <recommendedName>
        <fullName evidence="4">Secreted protein</fullName>
    </recommendedName>
</protein>
<proteinExistence type="predicted"/>
<organism evidence="2 3">
    <name type="scientific">Cordyceps javanica</name>
    <dbReference type="NCBI Taxonomy" id="43265"/>
    <lineage>
        <taxon>Eukaryota</taxon>
        <taxon>Fungi</taxon>
        <taxon>Dikarya</taxon>
        <taxon>Ascomycota</taxon>
        <taxon>Pezizomycotina</taxon>
        <taxon>Sordariomycetes</taxon>
        <taxon>Hypocreomycetidae</taxon>
        <taxon>Hypocreales</taxon>
        <taxon>Cordycipitaceae</taxon>
        <taxon>Cordyceps</taxon>
    </lineage>
</organism>
<reference evidence="2 3" key="1">
    <citation type="journal article" date="2019" name="Appl. Microbiol. Biotechnol.">
        <title>Genome sequence of Isaria javanica and comparative genome analysis insights into family S53 peptidase evolution in fungal entomopathogens.</title>
        <authorList>
            <person name="Lin R."/>
            <person name="Zhang X."/>
            <person name="Xin B."/>
            <person name="Zou M."/>
            <person name="Gao Y."/>
            <person name="Qin F."/>
            <person name="Hu Q."/>
            <person name="Xie B."/>
            <person name="Cheng X."/>
        </authorList>
    </citation>
    <scope>NUCLEOTIDE SEQUENCE [LARGE SCALE GENOMIC DNA]</scope>
    <source>
        <strain evidence="2 3">IJ1G</strain>
    </source>
</reference>
<evidence type="ECO:0000313" key="3">
    <source>
        <dbReference type="Proteomes" id="UP000315783"/>
    </source>
</evidence>
<keyword evidence="3" id="KW-1185">Reference proteome</keyword>